<dbReference type="InterPro" id="IPR013219">
    <property type="entry name" value="Ribosomal_mS33"/>
</dbReference>
<evidence type="ECO:0000313" key="8">
    <source>
        <dbReference type="EMBL" id="CAE0418323.1"/>
    </source>
</evidence>
<evidence type="ECO:0000256" key="4">
    <source>
        <dbReference type="ARBA" id="ARBA00023128"/>
    </source>
</evidence>
<evidence type="ECO:0000256" key="1">
    <source>
        <dbReference type="ARBA" id="ARBA00004173"/>
    </source>
</evidence>
<evidence type="ECO:0000256" key="2">
    <source>
        <dbReference type="ARBA" id="ARBA00008970"/>
    </source>
</evidence>
<accession>A0A7S3LDV7</accession>
<evidence type="ECO:0000256" key="5">
    <source>
        <dbReference type="ARBA" id="ARBA00023274"/>
    </source>
</evidence>
<dbReference type="GO" id="GO:0005739">
    <property type="term" value="C:mitochondrion"/>
    <property type="evidence" value="ECO:0007669"/>
    <property type="project" value="UniProtKB-SubCell"/>
</dbReference>
<name>A0A7S3LDV7_9STRA</name>
<keyword evidence="3" id="KW-0689">Ribosomal protein</keyword>
<sequence>MSSQRGAKKLLEMYPQLKQGIAMARRDILGHIPKTSNNARTGYNRSTKQLTGVYLNQYYQEPIDKYVRMVEPGFLFDQEERRRVKLIQLRRRGKGPPKKGSGKRKKK</sequence>
<keyword evidence="5" id="KW-0687">Ribonucleoprotein</keyword>
<feature type="region of interest" description="Disordered" evidence="7">
    <location>
        <begin position="86"/>
        <end position="107"/>
    </location>
</feature>
<dbReference type="Pfam" id="PF08293">
    <property type="entry name" value="MRP-S33"/>
    <property type="match status" value="1"/>
</dbReference>
<keyword evidence="4" id="KW-0496">Mitochondrion</keyword>
<dbReference type="EMBL" id="HBIM01020231">
    <property type="protein sequence ID" value="CAE0418323.1"/>
    <property type="molecule type" value="Transcribed_RNA"/>
</dbReference>
<protein>
    <recommendedName>
        <fullName evidence="6">Small ribosomal subunit protein mS33</fullName>
    </recommendedName>
</protein>
<gene>
    <name evidence="8" type="ORF">ACOF00016_LOCUS15204</name>
</gene>
<evidence type="ECO:0000256" key="7">
    <source>
        <dbReference type="SAM" id="MobiDB-lite"/>
    </source>
</evidence>
<comment type="similarity">
    <text evidence="2">Belongs to the mitochondrion-specific ribosomal protein mS33 family.</text>
</comment>
<organism evidence="8">
    <name type="scientific">Amphora coffeiformis</name>
    <dbReference type="NCBI Taxonomy" id="265554"/>
    <lineage>
        <taxon>Eukaryota</taxon>
        <taxon>Sar</taxon>
        <taxon>Stramenopiles</taxon>
        <taxon>Ochrophyta</taxon>
        <taxon>Bacillariophyta</taxon>
        <taxon>Bacillariophyceae</taxon>
        <taxon>Bacillariophycidae</taxon>
        <taxon>Thalassiophysales</taxon>
        <taxon>Catenulaceae</taxon>
        <taxon>Amphora</taxon>
    </lineage>
</organism>
<dbReference type="PANTHER" id="PTHR13362">
    <property type="entry name" value="MITOCHONDRIAL RIBOSOMAL PROTEIN S33"/>
    <property type="match status" value="1"/>
</dbReference>
<proteinExistence type="inferred from homology"/>
<evidence type="ECO:0000256" key="3">
    <source>
        <dbReference type="ARBA" id="ARBA00022980"/>
    </source>
</evidence>
<reference evidence="8" key="1">
    <citation type="submission" date="2021-01" db="EMBL/GenBank/DDBJ databases">
        <authorList>
            <person name="Corre E."/>
            <person name="Pelletier E."/>
            <person name="Niang G."/>
            <person name="Scheremetjew M."/>
            <person name="Finn R."/>
            <person name="Kale V."/>
            <person name="Holt S."/>
            <person name="Cochrane G."/>
            <person name="Meng A."/>
            <person name="Brown T."/>
            <person name="Cohen L."/>
        </authorList>
    </citation>
    <scope>NUCLEOTIDE SEQUENCE</scope>
    <source>
        <strain evidence="8">CCMP127</strain>
    </source>
</reference>
<dbReference type="GO" id="GO:0005840">
    <property type="term" value="C:ribosome"/>
    <property type="evidence" value="ECO:0007669"/>
    <property type="project" value="UniProtKB-KW"/>
</dbReference>
<evidence type="ECO:0000256" key="6">
    <source>
        <dbReference type="ARBA" id="ARBA00035132"/>
    </source>
</evidence>
<dbReference type="GO" id="GO:1990904">
    <property type="term" value="C:ribonucleoprotein complex"/>
    <property type="evidence" value="ECO:0007669"/>
    <property type="project" value="UniProtKB-KW"/>
</dbReference>
<dbReference type="PANTHER" id="PTHR13362:SF2">
    <property type="entry name" value="SMALL RIBOSOMAL SUBUNIT PROTEIN MS33"/>
    <property type="match status" value="1"/>
</dbReference>
<comment type="subcellular location">
    <subcellularLocation>
        <location evidence="1">Mitochondrion</location>
    </subcellularLocation>
</comment>
<dbReference type="AlphaFoldDB" id="A0A7S3LDV7"/>